<evidence type="ECO:0000259" key="1">
    <source>
        <dbReference type="Pfam" id="PF13649"/>
    </source>
</evidence>
<dbReference type="Pfam" id="PF13649">
    <property type="entry name" value="Methyltransf_25"/>
    <property type="match status" value="1"/>
</dbReference>
<name>A0A8J2WX13_9STRA</name>
<accession>A0A8J2WX13</accession>
<keyword evidence="3" id="KW-1185">Reference proteome</keyword>
<dbReference type="EMBL" id="CAKKNE010000001">
    <property type="protein sequence ID" value="CAH0364886.1"/>
    <property type="molecule type" value="Genomic_DNA"/>
</dbReference>
<organism evidence="2 3">
    <name type="scientific">Pelagomonas calceolata</name>
    <dbReference type="NCBI Taxonomy" id="35677"/>
    <lineage>
        <taxon>Eukaryota</taxon>
        <taxon>Sar</taxon>
        <taxon>Stramenopiles</taxon>
        <taxon>Ochrophyta</taxon>
        <taxon>Pelagophyceae</taxon>
        <taxon>Pelagomonadales</taxon>
        <taxon>Pelagomonadaceae</taxon>
        <taxon>Pelagomonas</taxon>
    </lineage>
</organism>
<dbReference type="InterPro" id="IPR019410">
    <property type="entry name" value="Methyltransf_16"/>
</dbReference>
<proteinExistence type="predicted"/>
<evidence type="ECO:0000313" key="2">
    <source>
        <dbReference type="EMBL" id="CAH0364886.1"/>
    </source>
</evidence>
<dbReference type="SUPFAM" id="SSF53335">
    <property type="entry name" value="S-adenosyl-L-methionine-dependent methyltransferases"/>
    <property type="match status" value="1"/>
</dbReference>
<dbReference type="InterPro" id="IPR029063">
    <property type="entry name" value="SAM-dependent_MTases_sf"/>
</dbReference>
<protein>
    <recommendedName>
        <fullName evidence="1">Methyltransferase domain-containing protein</fullName>
    </recommendedName>
</protein>
<feature type="domain" description="Methyltransferase" evidence="1">
    <location>
        <begin position="103"/>
        <end position="151"/>
    </location>
</feature>
<dbReference type="Proteomes" id="UP000789595">
    <property type="component" value="Unassembled WGS sequence"/>
</dbReference>
<dbReference type="AlphaFoldDB" id="A0A8J2WX13"/>
<comment type="caution">
    <text evidence="2">The sequence shown here is derived from an EMBL/GenBank/DDBJ whole genome shotgun (WGS) entry which is preliminary data.</text>
</comment>
<evidence type="ECO:0000313" key="3">
    <source>
        <dbReference type="Proteomes" id="UP000789595"/>
    </source>
</evidence>
<dbReference type="PANTHER" id="PTHR14614">
    <property type="entry name" value="HEPATOCELLULAR CARCINOMA-ASSOCIATED ANTIGEN"/>
    <property type="match status" value="1"/>
</dbReference>
<gene>
    <name evidence="2" type="ORF">PECAL_1P12750</name>
</gene>
<dbReference type="InterPro" id="IPR041698">
    <property type="entry name" value="Methyltransf_25"/>
</dbReference>
<reference evidence="2" key="1">
    <citation type="submission" date="2021-11" db="EMBL/GenBank/DDBJ databases">
        <authorList>
            <consortium name="Genoscope - CEA"/>
            <person name="William W."/>
        </authorList>
    </citation>
    <scope>NUCLEOTIDE SEQUENCE</scope>
</reference>
<dbReference type="Gene3D" id="3.40.50.150">
    <property type="entry name" value="Vaccinia Virus protein VP39"/>
    <property type="match status" value="1"/>
</dbReference>
<sequence length="264" mass="27379">MRRVVLVLAAAAAFDESLFDPDACARGLEHACAYGPPPAKAAVALPLLHEPRVKLWWPALDDVVEIAQDSSEPYDAPTTLWPAGAVLAHALASDCASWQGKVILELGCGVGAAALALARCGASVVATDISEAALALAAENTNGTVATDVSGATPALAAKNANGTVVTRLLDWDDDAALREVLAEGPFFAVVGAALKFEDWPVGRLDAVLGVLDPTVVVLAHAWADDDVEDLLGDPWRRAASFAGAAVGLEEFSAVTWVRRAPDL</sequence>